<evidence type="ECO:0000313" key="2">
    <source>
        <dbReference type="Proteomes" id="UP000574690"/>
    </source>
</evidence>
<accession>A0A850CBH0</accession>
<protein>
    <submittedName>
        <fullName evidence="1">Uncharacterized protein</fullName>
    </submittedName>
</protein>
<proteinExistence type="predicted"/>
<dbReference type="AlphaFoldDB" id="A0A850CBH0"/>
<organism evidence="1 2">
    <name type="scientific">Glycomyces artemisiae</name>
    <dbReference type="NCBI Taxonomy" id="1076443"/>
    <lineage>
        <taxon>Bacteria</taxon>
        <taxon>Bacillati</taxon>
        <taxon>Actinomycetota</taxon>
        <taxon>Actinomycetes</taxon>
        <taxon>Glycomycetales</taxon>
        <taxon>Glycomycetaceae</taxon>
        <taxon>Glycomyces</taxon>
    </lineage>
</organism>
<evidence type="ECO:0000313" key="1">
    <source>
        <dbReference type="EMBL" id="NUQ88580.1"/>
    </source>
</evidence>
<name>A0A850CBH0_9ACTN</name>
<sequence length="54" mass="5858">KDLGGQTWAVLHQPNGVYAALTIDANNTGIDQILWLVAPEKLGAFQPQDRPAED</sequence>
<feature type="non-terminal residue" evidence="1">
    <location>
        <position position="1"/>
    </location>
</feature>
<dbReference type="Proteomes" id="UP000574690">
    <property type="component" value="Unassembled WGS sequence"/>
</dbReference>
<gene>
    <name evidence="1" type="ORF">HOQ43_08980</name>
</gene>
<reference evidence="1 2" key="1">
    <citation type="submission" date="2020-05" db="EMBL/GenBank/DDBJ databases">
        <title>DNA-SIP metagenomic assembled genomes.</title>
        <authorList>
            <person name="Yu J."/>
        </authorList>
    </citation>
    <scope>NUCLEOTIDE SEQUENCE [LARGE SCALE GENOMIC DNA]</scope>
    <source>
        <strain evidence="1">Bin5.27</strain>
    </source>
</reference>
<dbReference type="EMBL" id="JABFXE010000374">
    <property type="protein sequence ID" value="NUQ88580.1"/>
    <property type="molecule type" value="Genomic_DNA"/>
</dbReference>
<comment type="caution">
    <text evidence="1">The sequence shown here is derived from an EMBL/GenBank/DDBJ whole genome shotgun (WGS) entry which is preliminary data.</text>
</comment>